<name>A0A426YMC6_ENSVE</name>
<dbReference type="EMBL" id="AMZH03011443">
    <property type="protein sequence ID" value="RRT52877.1"/>
    <property type="molecule type" value="Genomic_DNA"/>
</dbReference>
<evidence type="ECO:0000313" key="2">
    <source>
        <dbReference type="Proteomes" id="UP000287651"/>
    </source>
</evidence>
<dbReference type="AlphaFoldDB" id="A0A426YMC6"/>
<accession>A0A426YMC6</accession>
<protein>
    <submittedName>
        <fullName evidence="1">Uncharacterized protein</fullName>
    </submittedName>
</protein>
<gene>
    <name evidence="1" type="ORF">B296_00006017</name>
</gene>
<sequence length="82" mass="9288">MLTLMPMKAFLTVYWNGAVASITLTRYGESKHCSRLTSFIIRRRIRIFTILPPYRACRITTTLGDLAYSNSPATDPDLDSTD</sequence>
<comment type="caution">
    <text evidence="1">The sequence shown here is derived from an EMBL/GenBank/DDBJ whole genome shotgun (WGS) entry which is preliminary data.</text>
</comment>
<dbReference type="Proteomes" id="UP000287651">
    <property type="component" value="Unassembled WGS sequence"/>
</dbReference>
<reference evidence="1 2" key="1">
    <citation type="journal article" date="2014" name="Agronomy (Basel)">
        <title>A Draft Genome Sequence for Ensete ventricosum, the Drought-Tolerant Tree Against Hunger.</title>
        <authorList>
            <person name="Harrison J."/>
            <person name="Moore K.A."/>
            <person name="Paszkiewicz K."/>
            <person name="Jones T."/>
            <person name="Grant M."/>
            <person name="Ambacheew D."/>
            <person name="Muzemil S."/>
            <person name="Studholme D.J."/>
        </authorList>
    </citation>
    <scope>NUCLEOTIDE SEQUENCE [LARGE SCALE GENOMIC DNA]</scope>
</reference>
<proteinExistence type="predicted"/>
<organism evidence="1 2">
    <name type="scientific">Ensete ventricosum</name>
    <name type="common">Abyssinian banana</name>
    <name type="synonym">Musa ensete</name>
    <dbReference type="NCBI Taxonomy" id="4639"/>
    <lineage>
        <taxon>Eukaryota</taxon>
        <taxon>Viridiplantae</taxon>
        <taxon>Streptophyta</taxon>
        <taxon>Embryophyta</taxon>
        <taxon>Tracheophyta</taxon>
        <taxon>Spermatophyta</taxon>
        <taxon>Magnoliopsida</taxon>
        <taxon>Liliopsida</taxon>
        <taxon>Zingiberales</taxon>
        <taxon>Musaceae</taxon>
        <taxon>Ensete</taxon>
    </lineage>
</organism>
<evidence type="ECO:0000313" key="1">
    <source>
        <dbReference type="EMBL" id="RRT52877.1"/>
    </source>
</evidence>